<keyword evidence="2" id="KW-1185">Reference proteome</keyword>
<gene>
    <name evidence="1" type="ORF">D0817_07890</name>
</gene>
<accession>A0A434A9M2</accession>
<organism evidence="1 2">
    <name type="scientific">Flavobacterium cupreum</name>
    <dbReference type="NCBI Taxonomy" id="2133766"/>
    <lineage>
        <taxon>Bacteria</taxon>
        <taxon>Pseudomonadati</taxon>
        <taxon>Bacteroidota</taxon>
        <taxon>Flavobacteriia</taxon>
        <taxon>Flavobacteriales</taxon>
        <taxon>Flavobacteriaceae</taxon>
        <taxon>Flavobacterium</taxon>
    </lineage>
</organism>
<dbReference type="EMBL" id="QWDM01000004">
    <property type="protein sequence ID" value="RUT71047.1"/>
    <property type="molecule type" value="Genomic_DNA"/>
</dbReference>
<dbReference type="OrthoDB" id="1359858at2"/>
<comment type="caution">
    <text evidence="1">The sequence shown here is derived from an EMBL/GenBank/DDBJ whole genome shotgun (WGS) entry which is preliminary data.</text>
</comment>
<dbReference type="Proteomes" id="UP000288102">
    <property type="component" value="Unassembled WGS sequence"/>
</dbReference>
<evidence type="ECO:0000313" key="1">
    <source>
        <dbReference type="EMBL" id="RUT71047.1"/>
    </source>
</evidence>
<protein>
    <submittedName>
        <fullName evidence="1">Uncharacterized protein</fullName>
    </submittedName>
</protein>
<proteinExistence type="predicted"/>
<sequence length="169" mass="20322">MKILKIISVIFFSFCLFGFNNKKKTVGIKQEIPVDFYFAIRDGANDVYNSQYNSFYRNYIEEEKTIKVELTKEEKEKIYLYIKKVNFFEMPMEFKPTGIININNAWFKQKVIVVYANNKKSFVSYNYGYTNDANDKKAKPFLDLYNMIWDILYKKKEISELPKSDYKYH</sequence>
<name>A0A434A9M2_9FLAO</name>
<evidence type="ECO:0000313" key="2">
    <source>
        <dbReference type="Proteomes" id="UP000288102"/>
    </source>
</evidence>
<dbReference type="RefSeq" id="WP_127337829.1">
    <property type="nucleotide sequence ID" value="NZ_QWDM01000004.1"/>
</dbReference>
<dbReference type="AlphaFoldDB" id="A0A434A9M2"/>
<reference evidence="2" key="1">
    <citation type="journal article" date="2019" name="Syst. Appl. Microbiol.">
        <title>Flavobacterium circumlabens sp. nov. and Flavobacterium cupreum sp. nov., two psychrotrophic species isolated from Antarctic environmental samples.</title>
        <authorList>
            <person name="Kralova S."/>
            <person name="Busse H.-J."/>
            <person name="Svec P."/>
            <person name="Maslanova I."/>
            <person name="Stankova E."/>
            <person name="Bartak M."/>
            <person name="Sedlacek I."/>
        </authorList>
    </citation>
    <scope>NUCLEOTIDE SEQUENCE [LARGE SCALE GENOMIC DNA]</scope>
    <source>
        <strain evidence="2">CCM 8825</strain>
    </source>
</reference>